<dbReference type="PANTHER" id="PTHR11662:SF399">
    <property type="entry name" value="FI19708P1-RELATED"/>
    <property type="match status" value="1"/>
</dbReference>
<dbReference type="AlphaFoldDB" id="A0A5N5TAY9"/>
<keyword evidence="6" id="KW-1185">Reference proteome</keyword>
<dbReference type="PANTHER" id="PTHR11662">
    <property type="entry name" value="SOLUTE CARRIER FAMILY 17"/>
    <property type="match status" value="1"/>
</dbReference>
<keyword evidence="4" id="KW-0472">Membrane</keyword>
<dbReference type="InterPro" id="IPR050382">
    <property type="entry name" value="MFS_Na/Anion_cotransporter"/>
</dbReference>
<dbReference type="Gene3D" id="1.20.1250.20">
    <property type="entry name" value="MFS general substrate transporter like domains"/>
    <property type="match status" value="1"/>
</dbReference>
<sequence length="137" mass="15301">LKCIPARVVLAILCATGIIELYISRTNLSIAIVEMVQIVNERDDILGGRLAENYGTKNLFGAAVFVDALGNFLIPSATKSNYVYIMIIRSIMGFFQGTCFPGLHAMLSHWIPKQEFSRFIAFVYNSKSYNDKDGNRV</sequence>
<feature type="non-terminal residue" evidence="5">
    <location>
        <position position="1"/>
    </location>
</feature>
<dbReference type="SUPFAM" id="SSF103473">
    <property type="entry name" value="MFS general substrate transporter"/>
    <property type="match status" value="1"/>
</dbReference>
<dbReference type="OrthoDB" id="2985014at2759"/>
<evidence type="ECO:0000256" key="4">
    <source>
        <dbReference type="ARBA" id="ARBA00023136"/>
    </source>
</evidence>
<dbReference type="GO" id="GO:0022857">
    <property type="term" value="F:transmembrane transporter activity"/>
    <property type="evidence" value="ECO:0007669"/>
    <property type="project" value="InterPro"/>
</dbReference>
<dbReference type="GO" id="GO:0016020">
    <property type="term" value="C:membrane"/>
    <property type="evidence" value="ECO:0007669"/>
    <property type="project" value="UniProtKB-SubCell"/>
</dbReference>
<evidence type="ECO:0000313" key="6">
    <source>
        <dbReference type="Proteomes" id="UP000326759"/>
    </source>
</evidence>
<accession>A0A5N5TAY9</accession>
<dbReference type="GO" id="GO:0006820">
    <property type="term" value="P:monoatomic anion transport"/>
    <property type="evidence" value="ECO:0007669"/>
    <property type="project" value="TreeGrafter"/>
</dbReference>
<organism evidence="5 6">
    <name type="scientific">Armadillidium nasatum</name>
    <dbReference type="NCBI Taxonomy" id="96803"/>
    <lineage>
        <taxon>Eukaryota</taxon>
        <taxon>Metazoa</taxon>
        <taxon>Ecdysozoa</taxon>
        <taxon>Arthropoda</taxon>
        <taxon>Crustacea</taxon>
        <taxon>Multicrustacea</taxon>
        <taxon>Malacostraca</taxon>
        <taxon>Eumalacostraca</taxon>
        <taxon>Peracarida</taxon>
        <taxon>Isopoda</taxon>
        <taxon>Oniscidea</taxon>
        <taxon>Crinocheta</taxon>
        <taxon>Armadillidiidae</taxon>
        <taxon>Armadillidium</taxon>
    </lineage>
</organism>
<dbReference type="Pfam" id="PF07690">
    <property type="entry name" value="MFS_1"/>
    <property type="match status" value="1"/>
</dbReference>
<gene>
    <name evidence="5" type="ORF">Anas_13533</name>
</gene>
<evidence type="ECO:0000256" key="3">
    <source>
        <dbReference type="ARBA" id="ARBA00022989"/>
    </source>
</evidence>
<name>A0A5N5TAY9_9CRUS</name>
<evidence type="ECO:0000313" key="5">
    <source>
        <dbReference type="EMBL" id="KAB7503786.1"/>
    </source>
</evidence>
<keyword evidence="2" id="KW-0812">Transmembrane</keyword>
<evidence type="ECO:0000256" key="1">
    <source>
        <dbReference type="ARBA" id="ARBA00004141"/>
    </source>
</evidence>
<dbReference type="InterPro" id="IPR036259">
    <property type="entry name" value="MFS_trans_sf"/>
</dbReference>
<dbReference type="EMBL" id="SEYY01004445">
    <property type="protein sequence ID" value="KAB7503786.1"/>
    <property type="molecule type" value="Genomic_DNA"/>
</dbReference>
<proteinExistence type="predicted"/>
<keyword evidence="3" id="KW-1133">Transmembrane helix</keyword>
<protein>
    <submittedName>
        <fullName evidence="5">Ascorbate transporter, chloroplastic</fullName>
    </submittedName>
</protein>
<dbReference type="Proteomes" id="UP000326759">
    <property type="component" value="Unassembled WGS sequence"/>
</dbReference>
<reference evidence="5 6" key="1">
    <citation type="journal article" date="2019" name="PLoS Biol.">
        <title>Sex chromosomes control vertical transmission of feminizing Wolbachia symbionts in an isopod.</title>
        <authorList>
            <person name="Becking T."/>
            <person name="Chebbi M.A."/>
            <person name="Giraud I."/>
            <person name="Moumen B."/>
            <person name="Laverre T."/>
            <person name="Caubet Y."/>
            <person name="Peccoud J."/>
            <person name="Gilbert C."/>
            <person name="Cordaux R."/>
        </authorList>
    </citation>
    <scope>NUCLEOTIDE SEQUENCE [LARGE SCALE GENOMIC DNA]</scope>
    <source>
        <strain evidence="5">ANa2</strain>
        <tissue evidence="5">Whole body excluding digestive tract and cuticle</tissue>
    </source>
</reference>
<dbReference type="InterPro" id="IPR011701">
    <property type="entry name" value="MFS"/>
</dbReference>
<comment type="caution">
    <text evidence="5">The sequence shown here is derived from an EMBL/GenBank/DDBJ whole genome shotgun (WGS) entry which is preliminary data.</text>
</comment>
<evidence type="ECO:0000256" key="2">
    <source>
        <dbReference type="ARBA" id="ARBA00022692"/>
    </source>
</evidence>
<comment type="subcellular location">
    <subcellularLocation>
        <location evidence="1">Membrane</location>
        <topology evidence="1">Multi-pass membrane protein</topology>
    </subcellularLocation>
</comment>